<gene>
    <name evidence="2" type="ORF">AsAng_0034220</name>
</gene>
<keyword evidence="3" id="KW-1185">Reference proteome</keyword>
<dbReference type="KEGG" id="aup:AsAng_0034220"/>
<evidence type="ECO:0000313" key="2">
    <source>
        <dbReference type="EMBL" id="BDS12698.1"/>
    </source>
</evidence>
<name>A0A915YGK3_9BACT</name>
<keyword evidence="1" id="KW-0812">Transmembrane</keyword>
<accession>A0A915YGK3</accession>
<organism evidence="2 3">
    <name type="scientific">Aureispira anguillae</name>
    <dbReference type="NCBI Taxonomy" id="2864201"/>
    <lineage>
        <taxon>Bacteria</taxon>
        <taxon>Pseudomonadati</taxon>
        <taxon>Bacteroidota</taxon>
        <taxon>Saprospiria</taxon>
        <taxon>Saprospirales</taxon>
        <taxon>Saprospiraceae</taxon>
        <taxon>Aureispira</taxon>
    </lineage>
</organism>
<keyword evidence="1" id="KW-0472">Membrane</keyword>
<protein>
    <submittedName>
        <fullName evidence="2">Uncharacterized protein</fullName>
    </submittedName>
</protein>
<evidence type="ECO:0000313" key="3">
    <source>
        <dbReference type="Proteomes" id="UP001060919"/>
    </source>
</evidence>
<evidence type="ECO:0000256" key="1">
    <source>
        <dbReference type="SAM" id="Phobius"/>
    </source>
</evidence>
<sequence length="41" mass="4660">MQLQKLIEPFKKTSNVRFTANWCLMLLVILAVNEIGNGVII</sequence>
<dbReference type="EMBL" id="AP026867">
    <property type="protein sequence ID" value="BDS12698.1"/>
    <property type="molecule type" value="Genomic_DNA"/>
</dbReference>
<dbReference type="AlphaFoldDB" id="A0A915YGK3"/>
<reference evidence="2" key="1">
    <citation type="submission" date="2022-09" db="EMBL/GenBank/DDBJ databases">
        <title>Aureispira anguillicida sp. nov., isolated from Leptocephalus of Japanese eel Anguilla japonica.</title>
        <authorList>
            <person name="Yuasa K."/>
            <person name="Mekata T."/>
            <person name="Ikunari K."/>
        </authorList>
    </citation>
    <scope>NUCLEOTIDE SEQUENCE</scope>
    <source>
        <strain evidence="2">EL160426</strain>
    </source>
</reference>
<dbReference type="Proteomes" id="UP001060919">
    <property type="component" value="Chromosome"/>
</dbReference>
<keyword evidence="1" id="KW-1133">Transmembrane helix</keyword>
<proteinExistence type="predicted"/>
<feature type="transmembrane region" description="Helical" evidence="1">
    <location>
        <begin position="21"/>
        <end position="40"/>
    </location>
</feature>